<keyword evidence="1" id="KW-0193">Cuticle</keyword>
<dbReference type="InterPro" id="IPR000618">
    <property type="entry name" value="Insect_cuticle"/>
</dbReference>
<keyword evidence="2" id="KW-0732">Signal</keyword>
<organism evidence="3">
    <name type="scientific">Anopheles funestus</name>
    <name type="common">African malaria mosquito</name>
    <dbReference type="NCBI Taxonomy" id="62324"/>
    <lineage>
        <taxon>Eukaryota</taxon>
        <taxon>Metazoa</taxon>
        <taxon>Ecdysozoa</taxon>
        <taxon>Arthropoda</taxon>
        <taxon>Hexapoda</taxon>
        <taxon>Insecta</taxon>
        <taxon>Pterygota</taxon>
        <taxon>Neoptera</taxon>
        <taxon>Endopterygota</taxon>
        <taxon>Diptera</taxon>
        <taxon>Nematocera</taxon>
        <taxon>Culicoidea</taxon>
        <taxon>Culicidae</taxon>
        <taxon>Anophelinae</taxon>
        <taxon>Anopheles</taxon>
    </lineage>
</organism>
<proteinExistence type="predicted"/>
<name>A0A182REH7_ANOFN</name>
<dbReference type="Pfam" id="PF00379">
    <property type="entry name" value="Chitin_bind_4"/>
    <property type="match status" value="1"/>
</dbReference>
<dbReference type="VEuPathDB" id="VectorBase:AFUN004604"/>
<evidence type="ECO:0000256" key="1">
    <source>
        <dbReference type="PROSITE-ProRule" id="PRU00497"/>
    </source>
</evidence>
<evidence type="ECO:0000313" key="3">
    <source>
        <dbReference type="EnsemblMetazoa" id="AFUN004604-PA"/>
    </source>
</evidence>
<dbReference type="STRING" id="62324.A0A182REH7"/>
<accession>A0A182REH7</accession>
<reference evidence="3" key="1">
    <citation type="submission" date="2020-05" db="UniProtKB">
        <authorList>
            <consortium name="EnsemblMetazoa"/>
        </authorList>
    </citation>
    <scope>IDENTIFICATION</scope>
    <source>
        <strain evidence="3">FUMOZ</strain>
    </source>
</reference>
<sequence>MKVISVVVSFVALVALSGCVPIEPTGSSQDTDLLDYESVQGREMYRFKYETNDGQFREEVGMLVNVGTPEQELMVMGQYGFKSKDGSTLVMVKYTSDKKGYRARTVTRSAREADLKNNKAFLSLLKG</sequence>
<dbReference type="EnsemblMetazoa" id="AFUN004604-RA">
    <property type="protein sequence ID" value="AFUN004604-PA"/>
    <property type="gene ID" value="AFUN004604"/>
</dbReference>
<evidence type="ECO:0000256" key="2">
    <source>
        <dbReference type="SAM" id="SignalP"/>
    </source>
</evidence>
<dbReference type="VEuPathDB" id="VectorBase:AFUN2_001846"/>
<protein>
    <submittedName>
        <fullName evidence="3">Uncharacterized protein</fullName>
    </submittedName>
</protein>
<dbReference type="PROSITE" id="PS51155">
    <property type="entry name" value="CHIT_BIND_RR_2"/>
    <property type="match status" value="1"/>
</dbReference>
<dbReference type="GO" id="GO:0042302">
    <property type="term" value="F:structural constituent of cuticle"/>
    <property type="evidence" value="ECO:0007669"/>
    <property type="project" value="UniProtKB-UniRule"/>
</dbReference>
<feature type="signal peptide" evidence="2">
    <location>
        <begin position="1"/>
        <end position="19"/>
    </location>
</feature>
<feature type="chain" id="PRO_5008134341" evidence="2">
    <location>
        <begin position="20"/>
        <end position="127"/>
    </location>
</feature>
<dbReference type="PROSITE" id="PS51257">
    <property type="entry name" value="PROKAR_LIPOPROTEIN"/>
    <property type="match status" value="1"/>
</dbReference>
<dbReference type="AlphaFoldDB" id="A0A182REH7"/>